<dbReference type="AlphaFoldDB" id="A0A096DA41"/>
<dbReference type="GO" id="GO:0003677">
    <property type="term" value="F:DNA binding"/>
    <property type="evidence" value="ECO:0007669"/>
    <property type="project" value="InterPro"/>
</dbReference>
<sequence length="532" mass="60875">MNEQTAISGSLALNSAPHVIMIPASGPVRTRKLRVAAYARVSSNSEDQIHSFAAQNAYYTELITGNPEWEFVDVYADEGITGTSAEKRDDFQRLLKDCRRGRIDKVLTKSTARFARNTSESLMAVRELRDLGIGVCFEEQGIGTAQMSGELLTAIFSMIAQKESEAISENIRWTYQKKMKKGSFITCKAPFGYRLVKGGLEIVEAEAEIIRLIFQRYLNGRSMEDIAKEITRYGIPTRDKTPYWQTTSIQYVLHNEKYAGDSLAQKTYTTRTLPHRKKRNQGEYDQYFVPGSHPAIIDRELFDRAQALLKQKGAVIHPKSGVTYPWTGTVICGQCGSIFKRKKCRESAYWTCRLHDKSPDKCQITQIPESEFERAFLRLYYKLRHHGMPVLSQLLTDLQTVQNGKLLWSLDIVEANKQIADIVRQERLLAELKQQGLVDPDIYITRSSTLAEQLRTAKLEKERFLESEEDQTIRQTQVLLEILETGPEFLEAFDEELFSELVAKIIVENNECLRFRLINGLELTETIERTVR</sequence>
<dbReference type="PROSITE" id="PS51737">
    <property type="entry name" value="RECOMBINASE_DNA_BIND"/>
    <property type="match status" value="1"/>
</dbReference>
<evidence type="ECO:0008006" key="5">
    <source>
        <dbReference type="Google" id="ProtNLM"/>
    </source>
</evidence>
<dbReference type="SUPFAM" id="SSF53041">
    <property type="entry name" value="Resolvase-like"/>
    <property type="match status" value="1"/>
</dbReference>
<gene>
    <name evidence="3" type="ORF">HMPREF9460_02883</name>
</gene>
<dbReference type="Pfam" id="PF07508">
    <property type="entry name" value="Recombinase"/>
    <property type="match status" value="1"/>
</dbReference>
<evidence type="ECO:0000259" key="2">
    <source>
        <dbReference type="PROSITE" id="PS51737"/>
    </source>
</evidence>
<organism evidence="3 4">
    <name type="scientific">Flavonifractor plautii 1_3_50AFAA</name>
    <dbReference type="NCBI Taxonomy" id="742738"/>
    <lineage>
        <taxon>Bacteria</taxon>
        <taxon>Bacillati</taxon>
        <taxon>Bacillota</taxon>
        <taxon>Clostridia</taxon>
        <taxon>Eubacteriales</taxon>
        <taxon>Oscillospiraceae</taxon>
        <taxon>Flavonifractor</taxon>
    </lineage>
</organism>
<evidence type="ECO:0000313" key="3">
    <source>
        <dbReference type="EMBL" id="KGF54379.1"/>
    </source>
</evidence>
<dbReference type="InterPro" id="IPR006119">
    <property type="entry name" value="Resolv_N"/>
</dbReference>
<dbReference type="PANTHER" id="PTHR30461">
    <property type="entry name" value="DNA-INVERTASE FROM LAMBDOID PROPHAGE"/>
    <property type="match status" value="1"/>
</dbReference>
<dbReference type="Proteomes" id="UP000029585">
    <property type="component" value="Unassembled WGS sequence"/>
</dbReference>
<dbReference type="InterPro" id="IPR025827">
    <property type="entry name" value="Zn_ribbon_recom_dom"/>
</dbReference>
<dbReference type="RefSeq" id="WP_044942126.1">
    <property type="nucleotide sequence ID" value="NZ_KN174164.1"/>
</dbReference>
<dbReference type="PATRIC" id="fig|742738.3.peg.2965"/>
<dbReference type="InterPro" id="IPR038109">
    <property type="entry name" value="DNA_bind_recomb_sf"/>
</dbReference>
<name>A0A096DA41_FLAPL</name>
<dbReference type="PANTHER" id="PTHR30461:SF23">
    <property type="entry name" value="DNA RECOMBINASE-RELATED"/>
    <property type="match status" value="1"/>
</dbReference>
<dbReference type="InterPro" id="IPR036162">
    <property type="entry name" value="Resolvase-like_N_sf"/>
</dbReference>
<dbReference type="CDD" id="cd00338">
    <property type="entry name" value="Ser_Recombinase"/>
    <property type="match status" value="1"/>
</dbReference>
<dbReference type="InterPro" id="IPR011109">
    <property type="entry name" value="DNA_bind_recombinase_dom"/>
</dbReference>
<evidence type="ECO:0000313" key="4">
    <source>
        <dbReference type="Proteomes" id="UP000029585"/>
    </source>
</evidence>
<reference evidence="3 4" key="1">
    <citation type="submission" date="2011-08" db="EMBL/GenBank/DDBJ databases">
        <title>The Genome Sequence of Clostridium orbiscindens 1_3_50AFAA.</title>
        <authorList>
            <consortium name="The Broad Institute Genome Sequencing Platform"/>
            <person name="Earl A."/>
            <person name="Ward D."/>
            <person name="Feldgarden M."/>
            <person name="Gevers D."/>
            <person name="Daigneault M."/>
            <person name="Strauss J."/>
            <person name="Allen-Vercoe E."/>
            <person name="Young S.K."/>
            <person name="Zeng Q."/>
            <person name="Gargeya S."/>
            <person name="Fitzgerald M."/>
            <person name="Haas B."/>
            <person name="Abouelleil A."/>
            <person name="Alvarado L."/>
            <person name="Arachchi H.M."/>
            <person name="Berlin A."/>
            <person name="Brown A."/>
            <person name="Chapman S.B."/>
            <person name="Chen Z."/>
            <person name="Dunbar C."/>
            <person name="Freedman E."/>
            <person name="Gearin G."/>
            <person name="Gellesch M."/>
            <person name="Goldberg J."/>
            <person name="Griggs A."/>
            <person name="Gujja S."/>
            <person name="Heiman D."/>
            <person name="Howarth C."/>
            <person name="Larson L."/>
            <person name="Lui A."/>
            <person name="MacDonald P.J.P."/>
            <person name="Montmayeur A."/>
            <person name="Murphy C."/>
            <person name="Neiman D."/>
            <person name="Pearson M."/>
            <person name="Priest M."/>
            <person name="Roberts A."/>
            <person name="Saif S."/>
            <person name="Shea T."/>
            <person name="Shenoy N."/>
            <person name="Sisk P."/>
            <person name="Stolte C."/>
            <person name="Sykes S."/>
            <person name="Wortman J."/>
            <person name="Nusbaum C."/>
            <person name="Birren B."/>
        </authorList>
    </citation>
    <scope>NUCLEOTIDE SEQUENCE [LARGE SCALE GENOMIC DNA]</scope>
    <source>
        <strain evidence="3 4">1_3_50AFAA</strain>
    </source>
</reference>
<dbReference type="HOGENOM" id="CLU_010686_0_5_9"/>
<dbReference type="Pfam" id="PF13408">
    <property type="entry name" value="Zn_ribbon_recom"/>
    <property type="match status" value="1"/>
</dbReference>
<dbReference type="Pfam" id="PF00239">
    <property type="entry name" value="Resolvase"/>
    <property type="match status" value="1"/>
</dbReference>
<dbReference type="EMBL" id="ADLO01000089">
    <property type="protein sequence ID" value="KGF54379.1"/>
    <property type="molecule type" value="Genomic_DNA"/>
</dbReference>
<accession>A0A096DA41</accession>
<feature type="domain" description="Resolvase/invertase-type recombinase catalytic" evidence="1">
    <location>
        <begin position="34"/>
        <end position="182"/>
    </location>
</feature>
<dbReference type="SMART" id="SM00857">
    <property type="entry name" value="Resolvase"/>
    <property type="match status" value="1"/>
</dbReference>
<dbReference type="GO" id="GO:0000150">
    <property type="term" value="F:DNA strand exchange activity"/>
    <property type="evidence" value="ECO:0007669"/>
    <property type="project" value="InterPro"/>
</dbReference>
<comment type="caution">
    <text evidence="3">The sequence shown here is derived from an EMBL/GenBank/DDBJ whole genome shotgun (WGS) entry which is preliminary data.</text>
</comment>
<protein>
    <recommendedName>
        <fullName evidence="5">Recombinase family protein</fullName>
    </recommendedName>
</protein>
<evidence type="ECO:0000259" key="1">
    <source>
        <dbReference type="PROSITE" id="PS51736"/>
    </source>
</evidence>
<proteinExistence type="predicted"/>
<dbReference type="InterPro" id="IPR050639">
    <property type="entry name" value="SSR_resolvase"/>
</dbReference>
<feature type="domain" description="Recombinase" evidence="2">
    <location>
        <begin position="190"/>
        <end position="315"/>
    </location>
</feature>
<dbReference type="Gene3D" id="3.40.50.1390">
    <property type="entry name" value="Resolvase, N-terminal catalytic domain"/>
    <property type="match status" value="1"/>
</dbReference>
<dbReference type="eggNOG" id="COG1961">
    <property type="taxonomic scope" value="Bacteria"/>
</dbReference>
<keyword evidence="4" id="KW-1185">Reference proteome</keyword>
<dbReference type="Gene3D" id="3.90.1750.20">
    <property type="entry name" value="Putative Large Serine Recombinase, Chain B, Domain 2"/>
    <property type="match status" value="1"/>
</dbReference>
<dbReference type="PROSITE" id="PS51736">
    <property type="entry name" value="RECOMBINASES_3"/>
    <property type="match status" value="1"/>
</dbReference>